<evidence type="ECO:0000313" key="3">
    <source>
        <dbReference type="Proteomes" id="UP001054945"/>
    </source>
</evidence>
<comment type="caution">
    <text evidence="2">The sequence shown here is derived from an EMBL/GenBank/DDBJ whole genome shotgun (WGS) entry which is preliminary data.</text>
</comment>
<gene>
    <name evidence="2" type="primary">AVEN_7835_1</name>
    <name evidence="2" type="ORF">CEXT_165001</name>
</gene>
<organism evidence="2 3">
    <name type="scientific">Caerostris extrusa</name>
    <name type="common">Bark spider</name>
    <name type="synonym">Caerostris bankana</name>
    <dbReference type="NCBI Taxonomy" id="172846"/>
    <lineage>
        <taxon>Eukaryota</taxon>
        <taxon>Metazoa</taxon>
        <taxon>Ecdysozoa</taxon>
        <taxon>Arthropoda</taxon>
        <taxon>Chelicerata</taxon>
        <taxon>Arachnida</taxon>
        <taxon>Araneae</taxon>
        <taxon>Araneomorphae</taxon>
        <taxon>Entelegynae</taxon>
        <taxon>Araneoidea</taxon>
        <taxon>Araneidae</taxon>
        <taxon>Caerostris</taxon>
    </lineage>
</organism>
<accession>A0AAV4TQ63</accession>
<dbReference type="EMBL" id="BPLR01011683">
    <property type="protein sequence ID" value="GIY48199.1"/>
    <property type="molecule type" value="Genomic_DNA"/>
</dbReference>
<keyword evidence="3" id="KW-1185">Reference proteome</keyword>
<reference evidence="2 3" key="1">
    <citation type="submission" date="2021-06" db="EMBL/GenBank/DDBJ databases">
        <title>Caerostris extrusa draft genome.</title>
        <authorList>
            <person name="Kono N."/>
            <person name="Arakawa K."/>
        </authorList>
    </citation>
    <scope>NUCLEOTIDE SEQUENCE [LARGE SCALE GENOMIC DNA]</scope>
</reference>
<protein>
    <submittedName>
        <fullName evidence="2">Uncharacterized protein</fullName>
    </submittedName>
</protein>
<proteinExistence type="predicted"/>
<dbReference type="AlphaFoldDB" id="A0AAV4TQ63"/>
<sequence length="168" mass="19200">MLFCHERSQNVSIMHFAASLNVPYYALSGDGSYLQRYRVATAAGVRGGRCPSYDDLPHYSGCRIHGPKEEDTTPPVVEPHHRRLHFCPDLQRAMESVHYIADHTRRYEDQMSLPKSSQALGKNRRPSNLGKQAFRNIELRSIGEMGRGTFAGWKYRKFAKRQSSSNRS</sequence>
<feature type="region of interest" description="Disordered" evidence="1">
    <location>
        <begin position="110"/>
        <end position="129"/>
    </location>
</feature>
<dbReference type="Proteomes" id="UP001054945">
    <property type="component" value="Unassembled WGS sequence"/>
</dbReference>
<name>A0AAV4TQ63_CAEEX</name>
<evidence type="ECO:0000256" key="1">
    <source>
        <dbReference type="SAM" id="MobiDB-lite"/>
    </source>
</evidence>
<evidence type="ECO:0000313" key="2">
    <source>
        <dbReference type="EMBL" id="GIY48199.1"/>
    </source>
</evidence>